<protein>
    <submittedName>
        <fullName evidence="2">Uncharacterized protein</fullName>
    </submittedName>
</protein>
<gene>
    <name evidence="2" type="ORF">NE237_017224</name>
</gene>
<name>A0A9Q0K7N5_9MAGN</name>
<feature type="compositionally biased region" description="Low complexity" evidence="1">
    <location>
        <begin position="130"/>
        <end position="147"/>
    </location>
</feature>
<organism evidence="2 3">
    <name type="scientific">Protea cynaroides</name>
    <dbReference type="NCBI Taxonomy" id="273540"/>
    <lineage>
        <taxon>Eukaryota</taxon>
        <taxon>Viridiplantae</taxon>
        <taxon>Streptophyta</taxon>
        <taxon>Embryophyta</taxon>
        <taxon>Tracheophyta</taxon>
        <taxon>Spermatophyta</taxon>
        <taxon>Magnoliopsida</taxon>
        <taxon>Proteales</taxon>
        <taxon>Proteaceae</taxon>
        <taxon>Protea</taxon>
    </lineage>
</organism>
<accession>A0A9Q0K7N5</accession>
<dbReference type="AlphaFoldDB" id="A0A9Q0K7N5"/>
<evidence type="ECO:0000256" key="1">
    <source>
        <dbReference type="SAM" id="MobiDB-lite"/>
    </source>
</evidence>
<feature type="region of interest" description="Disordered" evidence="1">
    <location>
        <begin position="130"/>
        <end position="171"/>
    </location>
</feature>
<proteinExistence type="predicted"/>
<evidence type="ECO:0000313" key="2">
    <source>
        <dbReference type="EMBL" id="KAJ4965375.1"/>
    </source>
</evidence>
<dbReference type="EMBL" id="JAMYWD010000007">
    <property type="protein sequence ID" value="KAJ4965375.1"/>
    <property type="molecule type" value="Genomic_DNA"/>
</dbReference>
<comment type="caution">
    <text evidence="2">The sequence shown here is derived from an EMBL/GenBank/DDBJ whole genome shotgun (WGS) entry which is preliminary data.</text>
</comment>
<sequence length="185" mass="19900">MPGRTTSAVGHVSTSHGAAPALPEKFQFQISPPSLIFIDFEILGMHRGKSGSRWTSSGSHKLIPSPRLAANQKGLLDEDLINCSPAWEEEESQSVREECEKDDDISILKLSVLAGPTGPPVVSELLVPPGQPEPLVEPQQPLLSPELNISSNSAGHTPFPPRRHSSLKRGVLCEQIPEPGNILTP</sequence>
<dbReference type="Proteomes" id="UP001141806">
    <property type="component" value="Unassembled WGS sequence"/>
</dbReference>
<evidence type="ECO:0000313" key="3">
    <source>
        <dbReference type="Proteomes" id="UP001141806"/>
    </source>
</evidence>
<reference evidence="2" key="1">
    <citation type="journal article" date="2023" name="Plant J.">
        <title>The genome of the king protea, Protea cynaroides.</title>
        <authorList>
            <person name="Chang J."/>
            <person name="Duong T.A."/>
            <person name="Schoeman C."/>
            <person name="Ma X."/>
            <person name="Roodt D."/>
            <person name="Barker N."/>
            <person name="Li Z."/>
            <person name="Van de Peer Y."/>
            <person name="Mizrachi E."/>
        </authorList>
    </citation>
    <scope>NUCLEOTIDE SEQUENCE</scope>
    <source>
        <tissue evidence="2">Young leaves</tissue>
    </source>
</reference>
<keyword evidence="3" id="KW-1185">Reference proteome</keyword>